<evidence type="ECO:0000256" key="2">
    <source>
        <dbReference type="ARBA" id="ARBA00009400"/>
    </source>
</evidence>
<feature type="compositionally biased region" description="Pro residues" evidence="7">
    <location>
        <begin position="21"/>
        <end position="31"/>
    </location>
</feature>
<dbReference type="Proteomes" id="UP001489004">
    <property type="component" value="Unassembled WGS sequence"/>
</dbReference>
<dbReference type="InterPro" id="IPR037128">
    <property type="entry name" value="Quinolinate_PRibosylTase_N_sf"/>
</dbReference>
<evidence type="ECO:0000256" key="4">
    <source>
        <dbReference type="ARBA" id="ARBA00022676"/>
    </source>
</evidence>
<comment type="catalytic activity">
    <reaction evidence="6">
        <text>nicotinate beta-D-ribonucleotide + CO2 + diphosphate = quinolinate + 5-phospho-alpha-D-ribose 1-diphosphate + 2 H(+)</text>
        <dbReference type="Rhea" id="RHEA:12733"/>
        <dbReference type="ChEBI" id="CHEBI:15378"/>
        <dbReference type="ChEBI" id="CHEBI:16526"/>
        <dbReference type="ChEBI" id="CHEBI:29959"/>
        <dbReference type="ChEBI" id="CHEBI:33019"/>
        <dbReference type="ChEBI" id="CHEBI:57502"/>
        <dbReference type="ChEBI" id="CHEBI:58017"/>
        <dbReference type="EC" id="2.4.2.19"/>
    </reaction>
</comment>
<reference evidence="10 11" key="1">
    <citation type="journal article" date="2024" name="Nat. Commun.">
        <title>Phylogenomics reveals the evolutionary origins of lichenization in chlorophyte algae.</title>
        <authorList>
            <person name="Puginier C."/>
            <person name="Libourel C."/>
            <person name="Otte J."/>
            <person name="Skaloud P."/>
            <person name="Haon M."/>
            <person name="Grisel S."/>
            <person name="Petersen M."/>
            <person name="Berrin J.G."/>
            <person name="Delaux P.M."/>
            <person name="Dal Grande F."/>
            <person name="Keller J."/>
        </authorList>
    </citation>
    <scope>NUCLEOTIDE SEQUENCE [LARGE SCALE GENOMIC DNA]</scope>
    <source>
        <strain evidence="10 11">SAG 2043</strain>
    </source>
</reference>
<comment type="pathway">
    <text evidence="1 6">Cofactor biosynthesis; NAD(+) biosynthesis; nicotinate D-ribonucleotide from quinolinate: step 1/1.</text>
</comment>
<dbReference type="Gene3D" id="3.20.20.70">
    <property type="entry name" value="Aldolase class I"/>
    <property type="match status" value="1"/>
</dbReference>
<dbReference type="InterPro" id="IPR022412">
    <property type="entry name" value="Quinolinate_PRibosylTrfase_N"/>
</dbReference>
<dbReference type="FunFam" id="3.20.20.70:FF:000149">
    <property type="entry name" value="Nicotinate-nucleotide pyrophosphorylase [carboxylating]"/>
    <property type="match status" value="1"/>
</dbReference>
<comment type="caution">
    <text evidence="10">The sequence shown here is derived from an EMBL/GenBank/DDBJ whole genome shotgun (WGS) entry which is preliminary data.</text>
</comment>
<evidence type="ECO:0000256" key="6">
    <source>
        <dbReference type="PIRNR" id="PIRNR006250"/>
    </source>
</evidence>
<dbReference type="Pfam" id="PF02749">
    <property type="entry name" value="QRPTase_N"/>
    <property type="match status" value="1"/>
</dbReference>
<dbReference type="AlphaFoldDB" id="A0AAW1Q0P8"/>
<name>A0AAW1Q0P8_9CHLO</name>
<comment type="function">
    <text evidence="6">Involved in the catabolism of quinolinic acid (QA).</text>
</comment>
<dbReference type="FunFam" id="3.90.1170.20:FF:000001">
    <property type="entry name" value="Nicotinate-nucleotide diphosphorylase (Carboxylating)"/>
    <property type="match status" value="1"/>
</dbReference>
<dbReference type="Gene3D" id="3.90.1170.20">
    <property type="entry name" value="Quinolinate phosphoribosyl transferase, N-terminal domain"/>
    <property type="match status" value="1"/>
</dbReference>
<comment type="similarity">
    <text evidence="2 6">Belongs to the NadC/ModD family.</text>
</comment>
<feature type="domain" description="Quinolinate phosphoribosyl transferase N-terminal" evidence="9">
    <location>
        <begin position="52"/>
        <end position="137"/>
    </location>
</feature>
<protein>
    <recommendedName>
        <fullName evidence="6">Nicotinate-nucleotide pyrophosphorylase [carboxylating]</fullName>
        <ecNumber evidence="6">2.4.2.19</ecNumber>
    </recommendedName>
    <alternativeName>
        <fullName evidence="6">Quinolinate phosphoribosyltransferase [decarboxylating]</fullName>
    </alternativeName>
</protein>
<organism evidence="10 11">
    <name type="scientific">[Myrmecia] bisecta</name>
    <dbReference type="NCBI Taxonomy" id="41462"/>
    <lineage>
        <taxon>Eukaryota</taxon>
        <taxon>Viridiplantae</taxon>
        <taxon>Chlorophyta</taxon>
        <taxon>core chlorophytes</taxon>
        <taxon>Trebouxiophyceae</taxon>
        <taxon>Trebouxiales</taxon>
        <taxon>Trebouxiaceae</taxon>
        <taxon>Myrmecia</taxon>
    </lineage>
</organism>
<dbReference type="GO" id="GO:0004514">
    <property type="term" value="F:nicotinate-nucleotide diphosphorylase (carboxylating) activity"/>
    <property type="evidence" value="ECO:0007669"/>
    <property type="project" value="UniProtKB-EC"/>
</dbReference>
<dbReference type="InterPro" id="IPR004393">
    <property type="entry name" value="NadC"/>
</dbReference>
<gene>
    <name evidence="10" type="ORF">WJX72_008859</name>
</gene>
<keyword evidence="11" id="KW-1185">Reference proteome</keyword>
<evidence type="ECO:0000259" key="8">
    <source>
        <dbReference type="Pfam" id="PF01729"/>
    </source>
</evidence>
<evidence type="ECO:0000256" key="7">
    <source>
        <dbReference type="SAM" id="MobiDB-lite"/>
    </source>
</evidence>
<dbReference type="CDD" id="cd01572">
    <property type="entry name" value="QPRTase"/>
    <property type="match status" value="1"/>
</dbReference>
<dbReference type="EMBL" id="JALJOR010000007">
    <property type="protein sequence ID" value="KAK9814622.1"/>
    <property type="molecule type" value="Genomic_DNA"/>
</dbReference>
<dbReference type="NCBIfam" id="TIGR00078">
    <property type="entry name" value="nadC"/>
    <property type="match status" value="1"/>
</dbReference>
<keyword evidence="4 6" id="KW-0328">Glycosyltransferase</keyword>
<dbReference type="InterPro" id="IPR013785">
    <property type="entry name" value="Aldolase_TIM"/>
</dbReference>
<dbReference type="Pfam" id="PF01729">
    <property type="entry name" value="QRPTase_C"/>
    <property type="match status" value="1"/>
</dbReference>
<dbReference type="InterPro" id="IPR002638">
    <property type="entry name" value="Quinolinate_PRibosylTrfase_C"/>
</dbReference>
<dbReference type="PIRSF" id="PIRSF006250">
    <property type="entry name" value="NadC_ModD"/>
    <property type="match status" value="1"/>
</dbReference>
<evidence type="ECO:0000256" key="1">
    <source>
        <dbReference type="ARBA" id="ARBA00004893"/>
    </source>
</evidence>
<dbReference type="GO" id="GO:0009435">
    <property type="term" value="P:NAD+ biosynthetic process"/>
    <property type="evidence" value="ECO:0007669"/>
    <property type="project" value="InterPro"/>
</dbReference>
<feature type="domain" description="Quinolinate phosphoribosyl transferase C-terminal" evidence="8">
    <location>
        <begin position="139"/>
        <end position="324"/>
    </location>
</feature>
<feature type="region of interest" description="Disordered" evidence="7">
    <location>
        <begin position="12"/>
        <end position="31"/>
    </location>
</feature>
<dbReference type="GO" id="GO:0034213">
    <property type="term" value="P:quinolinate catabolic process"/>
    <property type="evidence" value="ECO:0007669"/>
    <property type="project" value="TreeGrafter"/>
</dbReference>
<evidence type="ECO:0000256" key="3">
    <source>
        <dbReference type="ARBA" id="ARBA00022642"/>
    </source>
</evidence>
<sequence>MAASLLWRQRWEQQGERNPPTHSPIPPPPHPSFDLQQVITAALCEDAGTEGDVSTLATVAKQTQAEAVFLAKASGVLAGLAVADEVFRLVDSTLVVEWSACDGSTVQCGAKFGVVKGSARSILVAERVALNFMQRMSGIATATSEMVKAVEGYPAHILETRKTVPGLRLLDKWAVLLGGGRNHRMGLYDMVMIKDNHIAAAGGITAAVQAAQAYVREHRLQVPVEVETRTLGEVAEVLELRRQHPHLVQRIMLDNMTRLDANAPGGVDVSMLAEAVRLVGGAVETEASGNVTLQTVRTIAGTGVTFVSCGALTHSVTALDISLKIQTK</sequence>
<evidence type="ECO:0000313" key="11">
    <source>
        <dbReference type="Proteomes" id="UP001489004"/>
    </source>
</evidence>
<dbReference type="InterPro" id="IPR036068">
    <property type="entry name" value="Nicotinate_pribotase-like_C"/>
</dbReference>
<keyword evidence="5 6" id="KW-0808">Transferase</keyword>
<dbReference type="SUPFAM" id="SSF54675">
    <property type="entry name" value="Nicotinate/Quinolinate PRTase N-terminal domain-like"/>
    <property type="match status" value="1"/>
</dbReference>
<dbReference type="SUPFAM" id="SSF51690">
    <property type="entry name" value="Nicotinate/Quinolinate PRTase C-terminal domain-like"/>
    <property type="match status" value="1"/>
</dbReference>
<dbReference type="PANTHER" id="PTHR32179">
    <property type="entry name" value="NICOTINATE-NUCLEOTIDE PYROPHOSPHORYLASE [CARBOXYLATING]"/>
    <property type="match status" value="1"/>
</dbReference>
<keyword evidence="3 6" id="KW-0662">Pyridine nucleotide biosynthesis</keyword>
<dbReference type="InterPro" id="IPR027277">
    <property type="entry name" value="NadC/ModD"/>
</dbReference>
<evidence type="ECO:0000259" key="9">
    <source>
        <dbReference type="Pfam" id="PF02749"/>
    </source>
</evidence>
<comment type="subunit">
    <text evidence="6">Hexamer formed by 3 homodimers.</text>
</comment>
<accession>A0AAW1Q0P8</accession>
<dbReference type="GO" id="GO:0005737">
    <property type="term" value="C:cytoplasm"/>
    <property type="evidence" value="ECO:0007669"/>
    <property type="project" value="TreeGrafter"/>
</dbReference>
<proteinExistence type="inferred from homology"/>
<dbReference type="EC" id="2.4.2.19" evidence="6"/>
<evidence type="ECO:0000313" key="10">
    <source>
        <dbReference type="EMBL" id="KAK9814622.1"/>
    </source>
</evidence>
<dbReference type="PANTHER" id="PTHR32179:SF3">
    <property type="entry name" value="NICOTINATE-NUCLEOTIDE PYROPHOSPHORYLASE [CARBOXYLATING]"/>
    <property type="match status" value="1"/>
</dbReference>
<evidence type="ECO:0000256" key="5">
    <source>
        <dbReference type="ARBA" id="ARBA00022679"/>
    </source>
</evidence>